<gene>
    <name evidence="9" type="ORF">INF28_06120</name>
</gene>
<evidence type="ECO:0000256" key="4">
    <source>
        <dbReference type="ARBA" id="ARBA00030762"/>
    </source>
</evidence>
<evidence type="ECO:0000259" key="8">
    <source>
        <dbReference type="Pfam" id="PF21621"/>
    </source>
</evidence>
<dbReference type="Pfam" id="PF20511">
    <property type="entry name" value="PMI_typeI_cat"/>
    <property type="match status" value="1"/>
</dbReference>
<dbReference type="PRINTS" id="PR00714">
    <property type="entry name" value="MAN6PISMRASE"/>
</dbReference>
<dbReference type="RefSeq" id="WP_226392588.1">
    <property type="nucleotide sequence ID" value="NZ_JADCKB010000010.1"/>
</dbReference>
<dbReference type="InterPro" id="IPR046457">
    <property type="entry name" value="PMI_typeI_cat"/>
</dbReference>
<accession>A0A9D5M5Q0</accession>
<dbReference type="InterPro" id="IPR016305">
    <property type="entry name" value="Mannose-6-P_Isomerase"/>
</dbReference>
<dbReference type="PANTHER" id="PTHR42742:SF3">
    <property type="entry name" value="FRUCTOKINASE"/>
    <property type="match status" value="1"/>
</dbReference>
<organism evidence="9 10">
    <name type="scientific">Ructibacterium gallinarum</name>
    <dbReference type="NCBI Taxonomy" id="2779355"/>
    <lineage>
        <taxon>Bacteria</taxon>
        <taxon>Bacillati</taxon>
        <taxon>Bacillota</taxon>
        <taxon>Clostridia</taxon>
        <taxon>Eubacteriales</taxon>
        <taxon>Oscillospiraceae</taxon>
        <taxon>Ructibacterium</taxon>
    </lineage>
</organism>
<dbReference type="GO" id="GO:0008270">
    <property type="term" value="F:zinc ion binding"/>
    <property type="evidence" value="ECO:0007669"/>
    <property type="project" value="InterPro"/>
</dbReference>
<feature type="binding site" evidence="5">
    <location>
        <position position="116"/>
    </location>
    <ligand>
        <name>Zn(2+)</name>
        <dbReference type="ChEBI" id="CHEBI:29105"/>
    </ligand>
</feature>
<dbReference type="InterPro" id="IPR014628">
    <property type="entry name" value="Man6P_isomerase_Firm_short"/>
</dbReference>
<keyword evidence="1 5" id="KW-0479">Metal-binding</keyword>
<feature type="domain" description="Phosphomannose isomerase type I catalytic" evidence="7">
    <location>
        <begin position="6"/>
        <end position="105"/>
    </location>
</feature>
<dbReference type="Gene3D" id="2.60.120.10">
    <property type="entry name" value="Jelly Rolls"/>
    <property type="match status" value="2"/>
</dbReference>
<comment type="cofactor">
    <cofactor evidence="5">
        <name>Zn(2+)</name>
        <dbReference type="ChEBI" id="CHEBI:29105"/>
    </cofactor>
    <text evidence="5">Binds 1 zinc ion per subunit.</text>
</comment>
<feature type="domain" description="Mannose-6-phosphate isomerase cupin" evidence="8">
    <location>
        <begin position="242"/>
        <end position="319"/>
    </location>
</feature>
<dbReference type="InterPro" id="IPR051804">
    <property type="entry name" value="Carb_Metab_Reg_Kinase/Isom"/>
</dbReference>
<dbReference type="Proteomes" id="UP000806542">
    <property type="component" value="Unassembled WGS sequence"/>
</dbReference>
<dbReference type="InterPro" id="IPR011051">
    <property type="entry name" value="RmlC_Cupin_sf"/>
</dbReference>
<evidence type="ECO:0000256" key="3">
    <source>
        <dbReference type="ARBA" id="ARBA00029741"/>
    </source>
</evidence>
<evidence type="ECO:0000313" key="10">
    <source>
        <dbReference type="Proteomes" id="UP000806542"/>
    </source>
</evidence>
<dbReference type="PIRSF" id="PIRSF036894">
    <property type="entry name" value="PMI_Firm_short"/>
    <property type="match status" value="1"/>
</dbReference>
<dbReference type="Pfam" id="PF21621">
    <property type="entry name" value="MPI_cupin_dom"/>
    <property type="match status" value="1"/>
</dbReference>
<evidence type="ECO:0000256" key="1">
    <source>
        <dbReference type="ARBA" id="ARBA00022723"/>
    </source>
</evidence>
<dbReference type="CDD" id="cd07010">
    <property type="entry name" value="cupin_PMI_type_I_N_bac"/>
    <property type="match status" value="1"/>
</dbReference>
<evidence type="ECO:0000313" key="9">
    <source>
        <dbReference type="EMBL" id="MBE5040039.1"/>
    </source>
</evidence>
<evidence type="ECO:0000259" key="7">
    <source>
        <dbReference type="Pfam" id="PF20511"/>
    </source>
</evidence>
<dbReference type="GO" id="GO:0004476">
    <property type="term" value="F:mannose-6-phosphate isomerase activity"/>
    <property type="evidence" value="ECO:0007669"/>
    <property type="project" value="InterPro"/>
</dbReference>
<keyword evidence="9" id="KW-0413">Isomerase</keyword>
<name>A0A9D5M5Q0_9FIRM</name>
<evidence type="ECO:0000256" key="6">
    <source>
        <dbReference type="PIRSR" id="PIRSR036894-2"/>
    </source>
</evidence>
<feature type="active site" evidence="6">
    <location>
        <position position="194"/>
    </location>
</feature>
<dbReference type="EMBL" id="JADCKB010000010">
    <property type="protein sequence ID" value="MBE5040039.1"/>
    <property type="molecule type" value="Genomic_DNA"/>
</dbReference>
<sequence>MQPILLSPAFKDYLWGGTKLKTSFGKKSDLAIVAESWELSTHKDGQSQVASGPDTGLTLSDYIQKHGNTILGKHAEAFNYFPILIKFIDAKDNLSVQVHPDDAYALKHEGEYGKTEMWYVLEAEEGASLYCGFKSSISREEFQRRIEDNTLLEVLNQVKVHKGDVFFIKSGTVHAIGKGIVICEIQQNSNTTYRVYDYDRRDAQGNPRPLHIQKALEVAELCPPAQIGNDTPPKNCGGYTVKQLASCQYFTVEKLDIASSATLQISKESFQSIICTEGEGSLTLDGNALRFQKGDSIFIPAQETSYSITGACEIIRSYV</sequence>
<evidence type="ECO:0000256" key="2">
    <source>
        <dbReference type="ARBA" id="ARBA00022833"/>
    </source>
</evidence>
<dbReference type="InterPro" id="IPR014710">
    <property type="entry name" value="RmlC-like_jellyroll"/>
</dbReference>
<feature type="binding site" evidence="5">
    <location>
        <position position="99"/>
    </location>
    <ligand>
        <name>Zn(2+)</name>
        <dbReference type="ChEBI" id="CHEBI:29105"/>
    </ligand>
</feature>
<evidence type="ECO:0000256" key="5">
    <source>
        <dbReference type="PIRSR" id="PIRSR036894-1"/>
    </source>
</evidence>
<keyword evidence="2 5" id="KW-0862">Zinc</keyword>
<dbReference type="GO" id="GO:0005975">
    <property type="term" value="P:carbohydrate metabolic process"/>
    <property type="evidence" value="ECO:0007669"/>
    <property type="project" value="InterPro"/>
</dbReference>
<proteinExistence type="predicted"/>
<dbReference type="InterPro" id="IPR049071">
    <property type="entry name" value="MPI_cupin_dom"/>
</dbReference>
<feature type="binding site" evidence="5">
    <location>
        <position position="174"/>
    </location>
    <ligand>
        <name>Zn(2+)</name>
        <dbReference type="ChEBI" id="CHEBI:29105"/>
    </ligand>
</feature>
<reference evidence="9" key="1">
    <citation type="submission" date="2020-10" db="EMBL/GenBank/DDBJ databases">
        <title>ChiBAC.</title>
        <authorList>
            <person name="Zenner C."/>
            <person name="Hitch T.C.A."/>
            <person name="Clavel T."/>
        </authorList>
    </citation>
    <scope>NUCLEOTIDE SEQUENCE</scope>
    <source>
        <strain evidence="9">DSM 107454</strain>
    </source>
</reference>
<dbReference type="AlphaFoldDB" id="A0A9D5M5Q0"/>
<dbReference type="PANTHER" id="PTHR42742">
    <property type="entry name" value="TRANSCRIPTIONAL REPRESSOR MPRA"/>
    <property type="match status" value="1"/>
</dbReference>
<dbReference type="SUPFAM" id="SSF51182">
    <property type="entry name" value="RmlC-like cupins"/>
    <property type="match status" value="1"/>
</dbReference>
<comment type="caution">
    <text evidence="9">The sequence shown here is derived from an EMBL/GenBank/DDBJ whole genome shotgun (WGS) entry which is preliminary data.</text>
</comment>
<keyword evidence="10" id="KW-1185">Reference proteome</keyword>
<dbReference type="GO" id="GO:0009298">
    <property type="term" value="P:GDP-mannose biosynthetic process"/>
    <property type="evidence" value="ECO:0007669"/>
    <property type="project" value="InterPro"/>
</dbReference>
<protein>
    <recommendedName>
        <fullName evidence="3">Phosphohexomutase</fullName>
    </recommendedName>
    <alternativeName>
        <fullName evidence="4">Phosphomannose isomerase</fullName>
    </alternativeName>
</protein>